<sequence length="137" mass="15231">MAMREILVDESYQLVQAVGLLQEQSFSEGAYDGLFTDSTDKGFKMGDEYTFGAPRVGNNDWALMNCNLASAVEGQIWCAANFDGLVPPTDLFKIVWPFYHTENGTTIFNDRAPEDIDSKICGAPAPSRNFESWTDLD</sequence>
<keyword evidence="2" id="KW-1185">Reference proteome</keyword>
<dbReference type="AlphaFoldDB" id="A0A395SD84"/>
<dbReference type="Proteomes" id="UP000266234">
    <property type="component" value="Unassembled WGS sequence"/>
</dbReference>
<organism evidence="1 2">
    <name type="scientific">Fusarium longipes</name>
    <dbReference type="NCBI Taxonomy" id="694270"/>
    <lineage>
        <taxon>Eukaryota</taxon>
        <taxon>Fungi</taxon>
        <taxon>Dikarya</taxon>
        <taxon>Ascomycota</taxon>
        <taxon>Pezizomycotina</taxon>
        <taxon>Sordariomycetes</taxon>
        <taxon>Hypocreomycetidae</taxon>
        <taxon>Hypocreales</taxon>
        <taxon>Nectriaceae</taxon>
        <taxon>Fusarium</taxon>
    </lineage>
</organism>
<dbReference type="EMBL" id="PXOG01000171">
    <property type="protein sequence ID" value="RGP70371.1"/>
    <property type="molecule type" value="Genomic_DNA"/>
</dbReference>
<gene>
    <name evidence="1" type="ORF">FLONG3_7440</name>
</gene>
<dbReference type="OrthoDB" id="426718at2759"/>
<comment type="caution">
    <text evidence="1">The sequence shown here is derived from an EMBL/GenBank/DDBJ whole genome shotgun (WGS) entry which is preliminary data.</text>
</comment>
<accession>A0A395SD84</accession>
<reference evidence="1 2" key="1">
    <citation type="journal article" date="2018" name="PLoS Pathog.">
        <title>Evolution of structural diversity of trichothecenes, a family of toxins produced by plant pathogenic and entomopathogenic fungi.</title>
        <authorList>
            <person name="Proctor R.H."/>
            <person name="McCormick S.P."/>
            <person name="Kim H.S."/>
            <person name="Cardoza R.E."/>
            <person name="Stanley A.M."/>
            <person name="Lindo L."/>
            <person name="Kelly A."/>
            <person name="Brown D.W."/>
            <person name="Lee T."/>
            <person name="Vaughan M.M."/>
            <person name="Alexander N.J."/>
            <person name="Busman M."/>
            <person name="Gutierrez S."/>
        </authorList>
    </citation>
    <scope>NUCLEOTIDE SEQUENCE [LARGE SCALE GENOMIC DNA]</scope>
    <source>
        <strain evidence="1 2">NRRL 20695</strain>
    </source>
</reference>
<proteinExistence type="predicted"/>
<protein>
    <submittedName>
        <fullName evidence="1">Lipase class 3</fullName>
    </submittedName>
</protein>
<name>A0A395SD84_9HYPO</name>
<evidence type="ECO:0000313" key="1">
    <source>
        <dbReference type="EMBL" id="RGP70371.1"/>
    </source>
</evidence>
<evidence type="ECO:0000313" key="2">
    <source>
        <dbReference type="Proteomes" id="UP000266234"/>
    </source>
</evidence>